<dbReference type="OrthoDB" id="1045173at2759"/>
<accession>A0A6A0GVZ3</accession>
<keyword evidence="3" id="KW-0648">Protein biosynthesis</keyword>
<dbReference type="GO" id="GO:0000049">
    <property type="term" value="F:tRNA binding"/>
    <property type="evidence" value="ECO:0007669"/>
    <property type="project" value="TreeGrafter"/>
</dbReference>
<gene>
    <name evidence="6" type="ORF">HAZT_HAZT005479</name>
</gene>
<reference evidence="6" key="3">
    <citation type="submission" date="2019-06" db="EMBL/GenBank/DDBJ databases">
        <authorList>
            <person name="Poynton C."/>
            <person name="Hasenbein S."/>
            <person name="Benoit J.B."/>
            <person name="Sepulveda M.S."/>
            <person name="Poelchau M.F."/>
            <person name="Murali S.C."/>
            <person name="Chen S."/>
            <person name="Glastad K.M."/>
            <person name="Werren J.H."/>
            <person name="Vineis J.H."/>
            <person name="Bowen J.L."/>
            <person name="Friedrich M."/>
            <person name="Jones J."/>
            <person name="Robertson H.M."/>
            <person name="Feyereisen R."/>
            <person name="Mechler-Hickson A."/>
            <person name="Mathers N."/>
            <person name="Lee C.E."/>
            <person name="Colbourne J.K."/>
            <person name="Biales A."/>
            <person name="Johnston J.S."/>
            <person name="Wellborn G.A."/>
            <person name="Rosendale A.J."/>
            <person name="Cridge A.G."/>
            <person name="Munoz-Torres M.C."/>
            <person name="Bain P.A."/>
            <person name="Manny A.R."/>
            <person name="Major K.M."/>
            <person name="Lambert F.N."/>
            <person name="Vulpe C.D."/>
            <person name="Tuck P."/>
            <person name="Blalock B.J."/>
            <person name="Lin Y.-Y."/>
            <person name="Smith M.E."/>
            <person name="Ochoa-Acuna H."/>
            <person name="Chen M.-J.M."/>
            <person name="Childers C.P."/>
            <person name="Qu J."/>
            <person name="Dugan S."/>
            <person name="Lee S.L."/>
            <person name="Chao H."/>
            <person name="Dinh H."/>
            <person name="Han Y."/>
            <person name="Doddapaneni H."/>
            <person name="Worley K.C."/>
            <person name="Muzny D.M."/>
            <person name="Gibbs R.A."/>
            <person name="Richards S."/>
        </authorList>
    </citation>
    <scope>NUCLEOTIDE SEQUENCE</scope>
    <source>
        <strain evidence="6">HAZT.00-mixed</strain>
        <tissue evidence="6">Whole organism</tissue>
    </source>
</reference>
<dbReference type="GO" id="GO:0005850">
    <property type="term" value="C:eukaryotic translation initiation factor 2 complex"/>
    <property type="evidence" value="ECO:0007669"/>
    <property type="project" value="TreeGrafter"/>
</dbReference>
<evidence type="ECO:0000256" key="1">
    <source>
        <dbReference type="ARBA" id="ARBA00022540"/>
    </source>
</evidence>
<dbReference type="InterPro" id="IPR015256">
    <property type="entry name" value="eIF2g_C"/>
</dbReference>
<dbReference type="InterPro" id="IPR009001">
    <property type="entry name" value="Transl_elong_EF1A/Init_IF2_C"/>
</dbReference>
<dbReference type="PANTHER" id="PTHR42854">
    <property type="entry name" value="EUKARYOTIC TRANSLATION INITIATION FACTOR 2 SUBUNIT 3 FAMILY MEMBER"/>
    <property type="match status" value="1"/>
</dbReference>
<dbReference type="GO" id="GO:0003743">
    <property type="term" value="F:translation initiation factor activity"/>
    <property type="evidence" value="ECO:0007669"/>
    <property type="project" value="UniProtKB-KW"/>
</dbReference>
<name>A0A6A0GVZ3_HYAAZ</name>
<feature type="non-terminal residue" evidence="6">
    <location>
        <position position="1"/>
    </location>
</feature>
<dbReference type="InterPro" id="IPR050543">
    <property type="entry name" value="eIF2G"/>
</dbReference>
<comment type="caution">
    <text evidence="6">The sequence shown here is derived from an EMBL/GenBank/DDBJ whole genome shotgun (WGS) entry which is preliminary data.</text>
</comment>
<evidence type="ECO:0000256" key="4">
    <source>
        <dbReference type="ARBA" id="ARBA00023134"/>
    </source>
</evidence>
<dbReference type="AlphaFoldDB" id="A0A6A0GVZ3"/>
<evidence type="ECO:0000259" key="5">
    <source>
        <dbReference type="Pfam" id="PF09173"/>
    </source>
</evidence>
<evidence type="ECO:0000256" key="2">
    <source>
        <dbReference type="ARBA" id="ARBA00022741"/>
    </source>
</evidence>
<dbReference type="CDD" id="cd15490">
    <property type="entry name" value="eIF2_gamma_III"/>
    <property type="match status" value="1"/>
</dbReference>
<feature type="domain" description="Initiation factor eIF2 gamma C-terminal" evidence="5">
    <location>
        <begin position="64"/>
        <end position="149"/>
    </location>
</feature>
<organism evidence="6">
    <name type="scientific">Hyalella azteca</name>
    <name type="common">Amphipod</name>
    <dbReference type="NCBI Taxonomy" id="294128"/>
    <lineage>
        <taxon>Eukaryota</taxon>
        <taxon>Metazoa</taxon>
        <taxon>Ecdysozoa</taxon>
        <taxon>Arthropoda</taxon>
        <taxon>Crustacea</taxon>
        <taxon>Multicrustacea</taxon>
        <taxon>Malacostraca</taxon>
        <taxon>Eumalacostraca</taxon>
        <taxon>Peracarida</taxon>
        <taxon>Amphipoda</taxon>
        <taxon>Senticaudata</taxon>
        <taxon>Talitrida</taxon>
        <taxon>Talitroidea</taxon>
        <taxon>Hyalellidae</taxon>
        <taxon>Hyalella</taxon>
    </lineage>
</organism>
<dbReference type="PANTHER" id="PTHR42854:SF3">
    <property type="entry name" value="EUKARYOTIC TRANSLATION INITIATION FACTOR 2 SUBUNIT 3-RELATED"/>
    <property type="match status" value="1"/>
</dbReference>
<dbReference type="Gene3D" id="2.40.30.10">
    <property type="entry name" value="Translation factors"/>
    <property type="match status" value="2"/>
</dbReference>
<dbReference type="Pfam" id="PF09173">
    <property type="entry name" value="eIF2_C"/>
    <property type="match status" value="1"/>
</dbReference>
<dbReference type="SUPFAM" id="SSF50465">
    <property type="entry name" value="EF-Tu/eEF-1alpha/eIF2-gamma C-terminal domain"/>
    <property type="match status" value="1"/>
</dbReference>
<dbReference type="GO" id="GO:0005829">
    <property type="term" value="C:cytosol"/>
    <property type="evidence" value="ECO:0007669"/>
    <property type="project" value="TreeGrafter"/>
</dbReference>
<dbReference type="Proteomes" id="UP000711488">
    <property type="component" value="Unassembled WGS sequence"/>
</dbReference>
<dbReference type="InterPro" id="IPR009000">
    <property type="entry name" value="Transl_B-barrel_sf"/>
</dbReference>
<dbReference type="EMBL" id="JQDR03013134">
    <property type="protein sequence ID" value="KAA0190139.1"/>
    <property type="molecule type" value="Genomic_DNA"/>
</dbReference>
<dbReference type="GO" id="GO:0005525">
    <property type="term" value="F:GTP binding"/>
    <property type="evidence" value="ECO:0007669"/>
    <property type="project" value="UniProtKB-KW"/>
</dbReference>
<evidence type="ECO:0000313" key="6">
    <source>
        <dbReference type="EMBL" id="KAA0190139.1"/>
    </source>
</evidence>
<evidence type="ECO:0000256" key="3">
    <source>
        <dbReference type="ARBA" id="ARBA00022917"/>
    </source>
</evidence>
<reference evidence="6" key="1">
    <citation type="submission" date="2014-08" db="EMBL/GenBank/DDBJ databases">
        <authorList>
            <person name="Murali S."/>
            <person name="Richards S."/>
            <person name="Bandaranaike D."/>
            <person name="Bellair M."/>
            <person name="Blankenburg K."/>
            <person name="Chao H."/>
            <person name="Dinh H."/>
            <person name="Doddapaneni H."/>
            <person name="Dugan-Rocha S."/>
            <person name="Elkadiri S."/>
            <person name="Gnanaolivu R."/>
            <person name="Hughes D."/>
            <person name="Lee S."/>
            <person name="Li M."/>
            <person name="Ming W."/>
            <person name="Munidasa M."/>
            <person name="Muniz J."/>
            <person name="Nguyen L."/>
            <person name="Osuji N."/>
            <person name="Pu L.-L."/>
            <person name="Puazo M."/>
            <person name="Skinner E."/>
            <person name="Qu C."/>
            <person name="Quiroz J."/>
            <person name="Raj R."/>
            <person name="Weissenberger G."/>
            <person name="Xin Y."/>
            <person name="Zou X."/>
            <person name="Han Y."/>
            <person name="Worley K."/>
            <person name="Muzny D."/>
            <person name="Gibbs R."/>
        </authorList>
    </citation>
    <scope>NUCLEOTIDE SEQUENCE</scope>
    <source>
        <strain evidence="6">HAZT.00-mixed</strain>
        <tissue evidence="6">Whole organism</tissue>
    </source>
</reference>
<keyword evidence="2" id="KW-0547">Nucleotide-binding</keyword>
<protein>
    <recommendedName>
        <fullName evidence="5">Initiation factor eIF2 gamma C-terminal domain-containing protein</fullName>
    </recommendedName>
</protein>
<keyword evidence="4" id="KW-0342">GTP-binding</keyword>
<dbReference type="SUPFAM" id="SSF50447">
    <property type="entry name" value="Translation proteins"/>
    <property type="match status" value="1"/>
</dbReference>
<proteinExistence type="predicted"/>
<dbReference type="GO" id="GO:0001731">
    <property type="term" value="P:formation of translation preinitiation complex"/>
    <property type="evidence" value="ECO:0007669"/>
    <property type="project" value="TreeGrafter"/>
</dbReference>
<keyword evidence="1" id="KW-0396">Initiation factor</keyword>
<reference evidence="6" key="2">
    <citation type="journal article" date="2018" name="Environ. Sci. Technol.">
        <title>The Toxicogenome of Hyalella azteca: A Model for Sediment Ecotoxicology and Evolutionary Toxicology.</title>
        <authorList>
            <person name="Poynton H.C."/>
            <person name="Hasenbein S."/>
            <person name="Benoit J.B."/>
            <person name="Sepulveda M.S."/>
            <person name="Poelchau M.F."/>
            <person name="Hughes D.S.T."/>
            <person name="Murali S.C."/>
            <person name="Chen S."/>
            <person name="Glastad K.M."/>
            <person name="Goodisman M.A.D."/>
            <person name="Werren J.H."/>
            <person name="Vineis J.H."/>
            <person name="Bowen J.L."/>
            <person name="Friedrich M."/>
            <person name="Jones J."/>
            <person name="Robertson H.M."/>
            <person name="Feyereisen R."/>
            <person name="Mechler-Hickson A."/>
            <person name="Mathers N."/>
            <person name="Lee C.E."/>
            <person name="Colbourne J.K."/>
            <person name="Biales A."/>
            <person name="Johnston J.S."/>
            <person name="Wellborn G.A."/>
            <person name="Rosendale A.J."/>
            <person name="Cridge A.G."/>
            <person name="Munoz-Torres M.C."/>
            <person name="Bain P.A."/>
            <person name="Manny A.R."/>
            <person name="Major K.M."/>
            <person name="Lambert F.N."/>
            <person name="Vulpe C.D."/>
            <person name="Tuck P."/>
            <person name="Blalock B.J."/>
            <person name="Lin Y.Y."/>
            <person name="Smith M.E."/>
            <person name="Ochoa-Acuna H."/>
            <person name="Chen M.M."/>
            <person name="Childers C.P."/>
            <person name="Qu J."/>
            <person name="Dugan S."/>
            <person name="Lee S.L."/>
            <person name="Chao H."/>
            <person name="Dinh H."/>
            <person name="Han Y."/>
            <person name="Doddapaneni H."/>
            <person name="Worley K.C."/>
            <person name="Muzny D.M."/>
            <person name="Gibbs R.A."/>
            <person name="Richards S."/>
        </authorList>
    </citation>
    <scope>NUCLEOTIDE SEQUENCE</scope>
    <source>
        <strain evidence="6">HAZT.00-mixed</strain>
        <tissue evidence="6">Whole organism</tissue>
    </source>
</reference>
<sequence length="153" mass="16647">VGQEIEVRPGIISRNPDNNKVQCKPIRSRIISLYTETNALQFAVPGGLIGQVLGAVGTLPGIFTEIVVSYLLLTRLLGVKTEVDKKAAKVDMLNKEEMLMVNIGSLSTGGCVIGVKAEMGLAKISLTHPVCTEANEKIALSRRIDRHWRQVLI</sequence>